<keyword evidence="1" id="KW-1133">Transmembrane helix</keyword>
<reference evidence="2 3" key="1">
    <citation type="journal article" date="2019" name="Emerg. Microbes Infect.">
        <title>Comprehensive subspecies identification of 175 nontuberculous mycobacteria species based on 7547 genomic profiles.</title>
        <authorList>
            <person name="Matsumoto Y."/>
            <person name="Kinjo T."/>
            <person name="Motooka D."/>
            <person name="Nabeya D."/>
            <person name="Jung N."/>
            <person name="Uechi K."/>
            <person name="Horii T."/>
            <person name="Iida T."/>
            <person name="Fujita J."/>
            <person name="Nakamura S."/>
        </authorList>
    </citation>
    <scope>NUCLEOTIDE SEQUENCE [LARGE SCALE GENOMIC DNA]</scope>
    <source>
        <strain evidence="2 3">JCM 12375</strain>
    </source>
</reference>
<dbReference type="Proteomes" id="UP000465622">
    <property type="component" value="Chromosome"/>
</dbReference>
<sequence length="168" mass="17708">MRTLVTVLGGAFLAEQTRRYPGKRVPGYRSVCSRTGSQHERREQEAIVSTVVIAIVGVFFAGMGLYALAAPAAILRPFGFTIETPTTRAEVRAVYGGFGIAIAAVLGYAAATPGEIRTGILITVAAALAGMAFGRVVSGVIDSRTSFYPNWFYCVVEAVAAAALVWAT</sequence>
<feature type="transmembrane region" description="Helical" evidence="1">
    <location>
        <begin position="150"/>
        <end position="167"/>
    </location>
</feature>
<dbReference type="InterPro" id="IPR025597">
    <property type="entry name" value="DUF4345"/>
</dbReference>
<evidence type="ECO:0000313" key="2">
    <source>
        <dbReference type="EMBL" id="BBX35694.1"/>
    </source>
</evidence>
<keyword evidence="3" id="KW-1185">Reference proteome</keyword>
<organism evidence="2 3">
    <name type="scientific">Mycolicibacterium mageritense</name>
    <name type="common">Mycobacterium mageritense</name>
    <dbReference type="NCBI Taxonomy" id="53462"/>
    <lineage>
        <taxon>Bacteria</taxon>
        <taxon>Bacillati</taxon>
        <taxon>Actinomycetota</taxon>
        <taxon>Actinomycetes</taxon>
        <taxon>Mycobacteriales</taxon>
        <taxon>Mycobacteriaceae</taxon>
        <taxon>Mycolicibacterium</taxon>
    </lineage>
</organism>
<dbReference type="Pfam" id="PF14248">
    <property type="entry name" value="DUF4345"/>
    <property type="match status" value="1"/>
</dbReference>
<name>A0ABM7HYL6_MYCME</name>
<accession>A0ABM7HYL6</accession>
<keyword evidence="1" id="KW-0812">Transmembrane</keyword>
<proteinExistence type="predicted"/>
<gene>
    <name evidence="2" type="ORF">MMAGJ_49760</name>
</gene>
<feature type="transmembrane region" description="Helical" evidence="1">
    <location>
        <begin position="116"/>
        <end position="138"/>
    </location>
</feature>
<evidence type="ECO:0000313" key="3">
    <source>
        <dbReference type="Proteomes" id="UP000465622"/>
    </source>
</evidence>
<evidence type="ECO:0000256" key="1">
    <source>
        <dbReference type="SAM" id="Phobius"/>
    </source>
</evidence>
<protein>
    <recommendedName>
        <fullName evidence="4">DUF4345 domain-containing protein</fullName>
    </recommendedName>
</protein>
<dbReference type="EMBL" id="AP022567">
    <property type="protein sequence ID" value="BBX35694.1"/>
    <property type="molecule type" value="Genomic_DNA"/>
</dbReference>
<evidence type="ECO:0008006" key="4">
    <source>
        <dbReference type="Google" id="ProtNLM"/>
    </source>
</evidence>
<feature type="transmembrane region" description="Helical" evidence="1">
    <location>
        <begin position="46"/>
        <end position="70"/>
    </location>
</feature>
<keyword evidence="1" id="KW-0472">Membrane</keyword>
<feature type="transmembrane region" description="Helical" evidence="1">
    <location>
        <begin position="91"/>
        <end position="110"/>
    </location>
</feature>